<keyword evidence="2" id="KW-1185">Reference proteome</keyword>
<accession>A0A498IYJ5</accession>
<dbReference type="EMBL" id="RDQH01000336">
    <property type="protein sequence ID" value="RXH88290.1"/>
    <property type="molecule type" value="Genomic_DNA"/>
</dbReference>
<reference evidence="1 2" key="1">
    <citation type="submission" date="2018-10" db="EMBL/GenBank/DDBJ databases">
        <title>A high-quality apple genome assembly.</title>
        <authorList>
            <person name="Hu J."/>
        </authorList>
    </citation>
    <scope>NUCLEOTIDE SEQUENCE [LARGE SCALE GENOMIC DNA]</scope>
    <source>
        <strain evidence="2">cv. HFTH1</strain>
        <tissue evidence="1">Young leaf</tissue>
    </source>
</reference>
<evidence type="ECO:0000313" key="2">
    <source>
        <dbReference type="Proteomes" id="UP000290289"/>
    </source>
</evidence>
<dbReference type="Proteomes" id="UP000290289">
    <property type="component" value="Chromosome 10"/>
</dbReference>
<proteinExistence type="predicted"/>
<protein>
    <submittedName>
        <fullName evidence="1">Uncharacterized protein</fullName>
    </submittedName>
</protein>
<evidence type="ECO:0000313" key="1">
    <source>
        <dbReference type="EMBL" id="RXH88290.1"/>
    </source>
</evidence>
<gene>
    <name evidence="1" type="ORF">DVH24_042361</name>
</gene>
<name>A0A498IYJ5_MALDO</name>
<organism evidence="1 2">
    <name type="scientific">Malus domestica</name>
    <name type="common">Apple</name>
    <name type="synonym">Pyrus malus</name>
    <dbReference type="NCBI Taxonomy" id="3750"/>
    <lineage>
        <taxon>Eukaryota</taxon>
        <taxon>Viridiplantae</taxon>
        <taxon>Streptophyta</taxon>
        <taxon>Embryophyta</taxon>
        <taxon>Tracheophyta</taxon>
        <taxon>Spermatophyta</taxon>
        <taxon>Magnoliopsida</taxon>
        <taxon>eudicotyledons</taxon>
        <taxon>Gunneridae</taxon>
        <taxon>Pentapetalae</taxon>
        <taxon>rosids</taxon>
        <taxon>fabids</taxon>
        <taxon>Rosales</taxon>
        <taxon>Rosaceae</taxon>
        <taxon>Amygdaloideae</taxon>
        <taxon>Maleae</taxon>
        <taxon>Malus</taxon>
    </lineage>
</organism>
<dbReference type="AlphaFoldDB" id="A0A498IYJ5"/>
<sequence length="121" mass="13405">METLPNLHLKGFEGCFERRLSYGDLIVLLIWINALGAGTKSLGVDLLLEKYLSSLTPKITTIPDDDVDSDESDDSHMICSHQAINVDPYIRCLSIILQHSSWPQNAVFHFVASATANTSLM</sequence>
<comment type="caution">
    <text evidence="1">The sequence shown here is derived from an EMBL/GenBank/DDBJ whole genome shotgun (WGS) entry which is preliminary data.</text>
</comment>